<evidence type="ECO:0000256" key="5">
    <source>
        <dbReference type="ARBA" id="ARBA00023136"/>
    </source>
</evidence>
<dbReference type="RefSeq" id="XP_043045065.1">
    <property type="nucleotide sequence ID" value="XM_043189341.1"/>
</dbReference>
<keyword evidence="10" id="KW-1185">Reference proteome</keyword>
<evidence type="ECO:0000313" key="10">
    <source>
        <dbReference type="Proteomes" id="UP000812287"/>
    </source>
</evidence>
<evidence type="ECO:0000256" key="6">
    <source>
        <dbReference type="SAM" id="MobiDB-lite"/>
    </source>
</evidence>
<keyword evidence="3 7" id="KW-0812">Transmembrane</keyword>
<dbReference type="SUPFAM" id="SSF103473">
    <property type="entry name" value="MFS general substrate transporter"/>
    <property type="match status" value="1"/>
</dbReference>
<evidence type="ECO:0000313" key="9">
    <source>
        <dbReference type="EMBL" id="KAG7451565.1"/>
    </source>
</evidence>
<dbReference type="Pfam" id="PF07690">
    <property type="entry name" value="MFS_1"/>
    <property type="match status" value="1"/>
</dbReference>
<keyword evidence="2" id="KW-0813">Transport</keyword>
<dbReference type="InterPro" id="IPR036259">
    <property type="entry name" value="MFS_trans_sf"/>
</dbReference>
<name>A0A9P8AXN8_9AGAR</name>
<feature type="transmembrane region" description="Helical" evidence="7">
    <location>
        <begin position="414"/>
        <end position="434"/>
    </location>
</feature>
<dbReference type="FunFam" id="1.20.1250.20:FF:000172">
    <property type="entry name" value="MFS multidrug resistance transporter"/>
    <property type="match status" value="1"/>
</dbReference>
<evidence type="ECO:0000256" key="4">
    <source>
        <dbReference type="ARBA" id="ARBA00022989"/>
    </source>
</evidence>
<feature type="domain" description="Major facilitator superfamily (MFS) profile" evidence="8">
    <location>
        <begin position="55"/>
        <end position="500"/>
    </location>
</feature>
<accession>A0A9P8AXN8</accession>
<protein>
    <submittedName>
        <fullName evidence="9">MFS general substrate transporter</fullName>
    </submittedName>
</protein>
<dbReference type="GO" id="GO:0022857">
    <property type="term" value="F:transmembrane transporter activity"/>
    <property type="evidence" value="ECO:0007669"/>
    <property type="project" value="InterPro"/>
</dbReference>
<feature type="transmembrane region" description="Helical" evidence="7">
    <location>
        <begin position="91"/>
        <end position="109"/>
    </location>
</feature>
<organism evidence="9 10">
    <name type="scientific">Guyanagaster necrorhizus</name>
    <dbReference type="NCBI Taxonomy" id="856835"/>
    <lineage>
        <taxon>Eukaryota</taxon>
        <taxon>Fungi</taxon>
        <taxon>Dikarya</taxon>
        <taxon>Basidiomycota</taxon>
        <taxon>Agaricomycotina</taxon>
        <taxon>Agaricomycetes</taxon>
        <taxon>Agaricomycetidae</taxon>
        <taxon>Agaricales</taxon>
        <taxon>Marasmiineae</taxon>
        <taxon>Physalacriaceae</taxon>
        <taxon>Guyanagaster</taxon>
    </lineage>
</organism>
<reference evidence="9" key="1">
    <citation type="submission" date="2020-11" db="EMBL/GenBank/DDBJ databases">
        <title>Adaptations for nitrogen fixation in a non-lichenized fungal sporocarp promotes dispersal by wood-feeding termites.</title>
        <authorList>
            <consortium name="DOE Joint Genome Institute"/>
            <person name="Koch R.A."/>
            <person name="Yoon G."/>
            <person name="Arayal U."/>
            <person name="Lail K."/>
            <person name="Amirebrahimi M."/>
            <person name="Labutti K."/>
            <person name="Lipzen A."/>
            <person name="Riley R."/>
            <person name="Barry K."/>
            <person name="Henrissat B."/>
            <person name="Grigoriev I.V."/>
            <person name="Herr J.R."/>
            <person name="Aime M.C."/>
        </authorList>
    </citation>
    <scope>NUCLEOTIDE SEQUENCE</scope>
    <source>
        <strain evidence="9">MCA 3950</strain>
    </source>
</reference>
<evidence type="ECO:0000256" key="1">
    <source>
        <dbReference type="ARBA" id="ARBA00004141"/>
    </source>
</evidence>
<feature type="transmembrane region" description="Helical" evidence="7">
    <location>
        <begin position="446"/>
        <end position="464"/>
    </location>
</feature>
<dbReference type="PANTHER" id="PTHR23502:SF51">
    <property type="entry name" value="QUINIDINE RESISTANCE PROTEIN 1-RELATED"/>
    <property type="match status" value="1"/>
</dbReference>
<dbReference type="InterPro" id="IPR011701">
    <property type="entry name" value="MFS"/>
</dbReference>
<proteinExistence type="predicted"/>
<dbReference type="Proteomes" id="UP000812287">
    <property type="component" value="Unassembled WGS sequence"/>
</dbReference>
<dbReference type="GeneID" id="66111638"/>
<dbReference type="AlphaFoldDB" id="A0A9P8AXN8"/>
<feature type="transmembrane region" description="Helical" evidence="7">
    <location>
        <begin position="52"/>
        <end position="76"/>
    </location>
</feature>
<evidence type="ECO:0000256" key="7">
    <source>
        <dbReference type="SAM" id="Phobius"/>
    </source>
</evidence>
<dbReference type="OrthoDB" id="440553at2759"/>
<comment type="caution">
    <text evidence="9">The sequence shown here is derived from an EMBL/GenBank/DDBJ whole genome shotgun (WGS) entry which is preliminary data.</text>
</comment>
<feature type="transmembrane region" description="Helical" evidence="7">
    <location>
        <begin position="121"/>
        <end position="139"/>
    </location>
</feature>
<feature type="transmembrane region" description="Helical" evidence="7">
    <location>
        <begin position="385"/>
        <end position="402"/>
    </location>
</feature>
<dbReference type="PANTHER" id="PTHR23502">
    <property type="entry name" value="MAJOR FACILITATOR SUPERFAMILY"/>
    <property type="match status" value="1"/>
</dbReference>
<dbReference type="Gene3D" id="1.20.1250.20">
    <property type="entry name" value="MFS general substrate transporter like domains"/>
    <property type="match status" value="1"/>
</dbReference>
<feature type="transmembrane region" description="Helical" evidence="7">
    <location>
        <begin position="281"/>
        <end position="304"/>
    </location>
</feature>
<feature type="compositionally biased region" description="Polar residues" evidence="6">
    <location>
        <begin position="1"/>
        <end position="15"/>
    </location>
</feature>
<dbReference type="GO" id="GO:0005886">
    <property type="term" value="C:plasma membrane"/>
    <property type="evidence" value="ECO:0007669"/>
    <property type="project" value="TreeGrafter"/>
</dbReference>
<comment type="subcellular location">
    <subcellularLocation>
        <location evidence="1">Membrane</location>
        <topology evidence="1">Multi-pass membrane protein</topology>
    </subcellularLocation>
</comment>
<feature type="transmembrane region" description="Helical" evidence="7">
    <location>
        <begin position="324"/>
        <end position="348"/>
    </location>
</feature>
<gene>
    <name evidence="9" type="ORF">BT62DRAFT_978316</name>
</gene>
<sequence length="526" mass="56825">MLDSSPDSPVKSTGEPTVCGDPADSDQVPESVRATDIATADALPNLYTHGDVWFVVGLVSLAALASPFPATIYFPALPILTQVFHETTERLNLTLTIFLVPMAVFPMIWGPLSDRWGRRPCIIASLGILTLTCVGLALVPTNAFWLLMLLRFTQSAGCTGTVALGAGAIADITTRANRGGYFGAFNVGPMVGPCVGPVVGGLLAQYLGWRSIFWFLTIFSAVLFKILLVFLPETLPCIVGDGSIQPSLIYRPWIKIIRRGGEHQSSVIAQKPPPKPLCNPFALVVHLDILVGLFYASVSFAIQYSISGTLANAYKVHYPFLNSANVGLCYLANGGGLILGAIINGRLLDFDYRRARDKFTRSSQDKAMNGHMHDTFPLESVRLQWSPYFVIMYAACVVGWGWCVEKSVLLAGPLILQVCLGFACISIINTIMTLMVDLVPAQSSSIIACVNFMRASLAAIVISVQDKAISSVGYGWTYTILGAICALMLPLVFMEINVGPIYRKRRRQSGTSSASTNVELSASLQP</sequence>
<evidence type="ECO:0000259" key="8">
    <source>
        <dbReference type="PROSITE" id="PS50850"/>
    </source>
</evidence>
<feature type="transmembrane region" description="Helical" evidence="7">
    <location>
        <begin position="476"/>
        <end position="498"/>
    </location>
</feature>
<feature type="region of interest" description="Disordered" evidence="6">
    <location>
        <begin position="1"/>
        <end position="29"/>
    </location>
</feature>
<feature type="transmembrane region" description="Helical" evidence="7">
    <location>
        <begin position="181"/>
        <end position="206"/>
    </location>
</feature>
<dbReference type="EMBL" id="MU250525">
    <property type="protein sequence ID" value="KAG7451565.1"/>
    <property type="molecule type" value="Genomic_DNA"/>
</dbReference>
<keyword evidence="4 7" id="KW-1133">Transmembrane helix</keyword>
<dbReference type="PROSITE" id="PS50850">
    <property type="entry name" value="MFS"/>
    <property type="match status" value="1"/>
</dbReference>
<evidence type="ECO:0000256" key="2">
    <source>
        <dbReference type="ARBA" id="ARBA00022448"/>
    </source>
</evidence>
<dbReference type="InterPro" id="IPR020846">
    <property type="entry name" value="MFS_dom"/>
</dbReference>
<keyword evidence="5 7" id="KW-0472">Membrane</keyword>
<feature type="transmembrane region" description="Helical" evidence="7">
    <location>
        <begin position="212"/>
        <end position="231"/>
    </location>
</feature>
<evidence type="ECO:0000256" key="3">
    <source>
        <dbReference type="ARBA" id="ARBA00022692"/>
    </source>
</evidence>